<dbReference type="InterPro" id="IPR052055">
    <property type="entry name" value="Hepadnavirus_pol/RT"/>
</dbReference>
<dbReference type="Gene3D" id="3.30.70.270">
    <property type="match status" value="1"/>
</dbReference>
<dbReference type="PANTHER" id="PTHR33050:SF7">
    <property type="entry name" value="RIBONUCLEASE H"/>
    <property type="match status" value="1"/>
</dbReference>
<dbReference type="InterPro" id="IPR043502">
    <property type="entry name" value="DNA/RNA_pol_sf"/>
</dbReference>
<dbReference type="PROSITE" id="PS50878">
    <property type="entry name" value="RT_POL"/>
    <property type="match status" value="1"/>
</dbReference>
<evidence type="ECO:0000259" key="1">
    <source>
        <dbReference type="PROSITE" id="PS50878"/>
    </source>
</evidence>
<dbReference type="InterPro" id="IPR043128">
    <property type="entry name" value="Rev_trsase/Diguanyl_cyclase"/>
</dbReference>
<evidence type="ECO:0000313" key="3">
    <source>
        <dbReference type="Proteomes" id="UP000019763"/>
    </source>
</evidence>
<dbReference type="GO" id="GO:0003964">
    <property type="term" value="F:RNA-directed DNA polymerase activity"/>
    <property type="evidence" value="ECO:0007669"/>
    <property type="project" value="UniProtKB-KW"/>
</dbReference>
<dbReference type="SUPFAM" id="SSF56672">
    <property type="entry name" value="DNA/RNA polymerases"/>
    <property type="match status" value="1"/>
</dbReference>
<comment type="caution">
    <text evidence="2">The sequence shown here is derived from an EMBL/GenBank/DDBJ whole genome shotgun (WGS) entry which is preliminary data.</text>
</comment>
<dbReference type="VEuPathDB" id="CryptoDB:GNI_192830"/>
<gene>
    <name evidence="2" type="ORF">GNI_192830</name>
</gene>
<keyword evidence="2" id="KW-0808">Transferase</keyword>
<organism evidence="2 3">
    <name type="scientific">Gregarina niphandrodes</name>
    <name type="common">Septate eugregarine</name>
    <dbReference type="NCBI Taxonomy" id="110365"/>
    <lineage>
        <taxon>Eukaryota</taxon>
        <taxon>Sar</taxon>
        <taxon>Alveolata</taxon>
        <taxon>Apicomplexa</taxon>
        <taxon>Conoidasida</taxon>
        <taxon>Gregarinasina</taxon>
        <taxon>Eugregarinorida</taxon>
        <taxon>Gregarinidae</taxon>
        <taxon>Gregarina</taxon>
    </lineage>
</organism>
<accession>A0A023AWT8</accession>
<dbReference type="InterPro" id="IPR000477">
    <property type="entry name" value="RT_dom"/>
</dbReference>
<dbReference type="Proteomes" id="UP000019763">
    <property type="component" value="Unassembled WGS sequence"/>
</dbReference>
<dbReference type="Gene3D" id="3.10.10.10">
    <property type="entry name" value="HIV Type 1 Reverse Transcriptase, subunit A, domain 1"/>
    <property type="match status" value="1"/>
</dbReference>
<dbReference type="Pfam" id="PF00078">
    <property type="entry name" value="RVT_1"/>
    <property type="match status" value="1"/>
</dbReference>
<keyword evidence="2" id="KW-0695">RNA-directed DNA polymerase</keyword>
<dbReference type="OrthoDB" id="2286148at2759"/>
<keyword evidence="3" id="KW-1185">Reference proteome</keyword>
<dbReference type="eggNOG" id="KOG0017">
    <property type="taxonomic scope" value="Eukaryota"/>
</dbReference>
<name>A0A023AWT8_GRENI</name>
<dbReference type="PANTHER" id="PTHR33050">
    <property type="entry name" value="REVERSE TRANSCRIPTASE DOMAIN-CONTAINING PROTEIN"/>
    <property type="match status" value="1"/>
</dbReference>
<proteinExistence type="predicted"/>
<keyword evidence="2" id="KW-0548">Nucleotidyltransferase</keyword>
<protein>
    <submittedName>
        <fullName evidence="2">RNA-directed DNA polymerase</fullName>
    </submittedName>
</protein>
<dbReference type="GeneID" id="22916280"/>
<evidence type="ECO:0000313" key="2">
    <source>
        <dbReference type="EMBL" id="EZG43047.1"/>
    </source>
</evidence>
<feature type="domain" description="Reverse transcriptase" evidence="1">
    <location>
        <begin position="1"/>
        <end position="189"/>
    </location>
</feature>
<dbReference type="RefSeq" id="XP_011133680.1">
    <property type="nucleotide sequence ID" value="XM_011135378.1"/>
</dbReference>
<dbReference type="AlphaFoldDB" id="A0A023AWT8"/>
<sequence>MQLRTPPNFTLPTRVVKDRVTHDCRPLLPYVNDAGRFPNIQSCWPIITWGAQQARLAKIDLSKAFHTIPLPPDQVGTYAFRHRDKYYAYKCMPMGATNAPKHFHHTMGTILKRLRFAEHVRYYQDDIFIAAETSQQLKLRYEQTKQLLTTHGFKINNEKSQLQCTSILGYELFDHTLTIPKAKWAKIQRLMQTGAHASITKAAQTLQYYKHALTTAQQRIVTKLLQQKVKDNDILKIYCNCFKQRPSIRYTAQPNKPLRLYIDTSNVAVGLSLIQGANTLMTKTIDKPATHNYSNTNEA</sequence>
<dbReference type="EMBL" id="AFNH02001476">
    <property type="protein sequence ID" value="EZG43047.1"/>
    <property type="molecule type" value="Genomic_DNA"/>
</dbReference>
<reference evidence="2" key="1">
    <citation type="submission" date="2013-12" db="EMBL/GenBank/DDBJ databases">
        <authorList>
            <person name="Omoto C.K."/>
            <person name="Sibley D."/>
            <person name="Venepally P."/>
            <person name="Hadjithomas M."/>
            <person name="Karamycheva S."/>
            <person name="Brunk B."/>
            <person name="Roos D."/>
            <person name="Caler E."/>
            <person name="Lorenzi H."/>
        </authorList>
    </citation>
    <scope>NUCLEOTIDE SEQUENCE</scope>
</reference>